<evidence type="ECO:0000259" key="1">
    <source>
        <dbReference type="PROSITE" id="PS51832"/>
    </source>
</evidence>
<dbReference type="InterPro" id="IPR003607">
    <property type="entry name" value="HD/PDEase_dom"/>
</dbReference>
<dbReference type="Proteomes" id="UP001213979">
    <property type="component" value="Unassembled WGS sequence"/>
</dbReference>
<accession>A0ABD5IPR0</accession>
<dbReference type="SMART" id="SM00471">
    <property type="entry name" value="HDc"/>
    <property type="match status" value="1"/>
</dbReference>
<keyword evidence="3" id="KW-0378">Hydrolase</keyword>
<evidence type="ECO:0000313" key="2">
    <source>
        <dbReference type="EMBL" id="MDE8564009.1"/>
    </source>
</evidence>
<dbReference type="Gene3D" id="1.10.3210.10">
    <property type="entry name" value="Hypothetical protein af1432"/>
    <property type="match status" value="1"/>
</dbReference>
<dbReference type="InterPro" id="IPR037522">
    <property type="entry name" value="HD_GYP_dom"/>
</dbReference>
<sequence>MIRVKINQLQEGCILAADVIGKTKKTIIPKNTVLTPLLLNVLEKFLIEDVYVEPVLANGQPFRPLEIIEVKKESDEQNNESTEDIMALYLKAVQRYKKAFQSWQSGSPIDVGEIRSIIIPLLDRFIDNRTELLTLYRYTTKEDYLYHHAVCIGLLSGFLGKHLNYGKGACYQIALAGILCDCGMAKINEKIIMKKSALTAEEYKEVKEHTILGYKMVQKIPVLQEGVKLAVLQHHERNDGSGYPFGINDKQIHPYSKIVSVADVYHAMVSERLYRKKESPFKALEQIQVDNFGKLSMEVIQILLNHLTMFSVGTKVKLSNGEMAEIVFVQREEPTRPIVKTVDGNEFISLSEQRHLFIEEVIYSSEMDGE</sequence>
<reference evidence="3 5" key="2">
    <citation type="submission" date="2023-03" db="EMBL/GenBank/DDBJ databases">
        <title>Bacillus Genome Sequencing.</title>
        <authorList>
            <person name="Dunlap C."/>
        </authorList>
    </citation>
    <scope>NUCLEOTIDE SEQUENCE [LARGE SCALE GENOMIC DNA]</scope>
    <source>
        <strain evidence="3 5">NRS-38</strain>
    </source>
</reference>
<dbReference type="GO" id="GO:0016787">
    <property type="term" value="F:hydrolase activity"/>
    <property type="evidence" value="ECO:0007669"/>
    <property type="project" value="UniProtKB-KW"/>
</dbReference>
<dbReference type="Proteomes" id="UP001339962">
    <property type="component" value="Unassembled WGS sequence"/>
</dbReference>
<dbReference type="AlphaFoldDB" id="A0ABD5IPR0"/>
<comment type="caution">
    <text evidence="3">The sequence shown here is derived from an EMBL/GenBank/DDBJ whole genome shotgun (WGS) entry which is preliminary data.</text>
</comment>
<dbReference type="EMBL" id="JARTLI010000001">
    <property type="protein sequence ID" value="MED5050249.1"/>
    <property type="molecule type" value="Genomic_DNA"/>
</dbReference>
<proteinExistence type="predicted"/>
<dbReference type="Pfam" id="PF13487">
    <property type="entry name" value="HD_5"/>
    <property type="match status" value="1"/>
</dbReference>
<evidence type="ECO:0000313" key="3">
    <source>
        <dbReference type="EMBL" id="MED5050249.1"/>
    </source>
</evidence>
<feature type="domain" description="HD-GYP" evidence="1">
    <location>
        <begin position="123"/>
        <end position="319"/>
    </location>
</feature>
<evidence type="ECO:0000313" key="4">
    <source>
        <dbReference type="Proteomes" id="UP001213979"/>
    </source>
</evidence>
<reference evidence="2 4" key="1">
    <citation type="submission" date="2023-01" db="EMBL/GenBank/DDBJ databases">
        <title>Genome-based reclassification of Anoxybacillus geothermalis as a later heterotypic synonym of Anoxybacillus rupiensis.</title>
        <authorList>
            <person name="Inan Bektas K."/>
            <person name="Canakci S."/>
            <person name="Belduz A.A."/>
            <person name="Guler H.H."/>
        </authorList>
    </citation>
    <scope>NUCLEOTIDE SEQUENCE [LARGE SCALE GENOMIC DNA]</scope>
    <source>
        <strain evidence="2 4">DSM 17127</strain>
    </source>
</reference>
<dbReference type="PANTHER" id="PTHR43155:SF2">
    <property type="entry name" value="CYCLIC DI-GMP PHOSPHODIESTERASE PA4108"/>
    <property type="match status" value="1"/>
</dbReference>
<protein>
    <submittedName>
        <fullName evidence="3">HD-GYP domain-containing protein</fullName>
        <ecNumber evidence="3">3.1.4.-</ecNumber>
    </submittedName>
</protein>
<dbReference type="EC" id="3.1.4.-" evidence="3"/>
<dbReference type="RefSeq" id="WP_066150835.1">
    <property type="nucleotide sequence ID" value="NZ_JAGUQN010000018.1"/>
</dbReference>
<dbReference type="SUPFAM" id="SSF109604">
    <property type="entry name" value="HD-domain/PDEase-like"/>
    <property type="match status" value="1"/>
</dbReference>
<dbReference type="EMBL" id="JAQOTG010000006">
    <property type="protein sequence ID" value="MDE8564009.1"/>
    <property type="molecule type" value="Genomic_DNA"/>
</dbReference>
<evidence type="ECO:0000313" key="5">
    <source>
        <dbReference type="Proteomes" id="UP001339962"/>
    </source>
</evidence>
<gene>
    <name evidence="3" type="ORF">P9850_00010</name>
    <name evidence="2" type="ORF">PNH38_08925</name>
</gene>
<keyword evidence="4" id="KW-1185">Reference proteome</keyword>
<name>A0ABD5IPR0_9BACL</name>
<dbReference type="PROSITE" id="PS51832">
    <property type="entry name" value="HD_GYP"/>
    <property type="match status" value="1"/>
</dbReference>
<dbReference type="PANTHER" id="PTHR43155">
    <property type="entry name" value="CYCLIC DI-GMP PHOSPHODIESTERASE PA4108-RELATED"/>
    <property type="match status" value="1"/>
</dbReference>
<dbReference type="CDD" id="cd00077">
    <property type="entry name" value="HDc"/>
    <property type="match status" value="1"/>
</dbReference>
<organism evidence="3 5">
    <name type="scientific">Anoxybacteroides rupiense</name>
    <dbReference type="NCBI Taxonomy" id="311460"/>
    <lineage>
        <taxon>Bacteria</taxon>
        <taxon>Bacillati</taxon>
        <taxon>Bacillota</taxon>
        <taxon>Bacilli</taxon>
        <taxon>Bacillales</taxon>
        <taxon>Anoxybacillaceae</taxon>
        <taxon>Anoxybacteroides</taxon>
    </lineage>
</organism>